<gene>
    <name evidence="1" type="ORF">PXEA_LOCUS18497</name>
</gene>
<accession>A0A3S5FEF6</accession>
<name>A0A3S5FEF6_9PLAT</name>
<proteinExistence type="predicted"/>
<dbReference type="Proteomes" id="UP000784294">
    <property type="component" value="Unassembled WGS sequence"/>
</dbReference>
<evidence type="ECO:0000313" key="1">
    <source>
        <dbReference type="EMBL" id="VEL25057.1"/>
    </source>
</evidence>
<comment type="caution">
    <text evidence="1">The sequence shown here is derived from an EMBL/GenBank/DDBJ whole genome shotgun (WGS) entry which is preliminary data.</text>
</comment>
<evidence type="ECO:0000313" key="2">
    <source>
        <dbReference type="Proteomes" id="UP000784294"/>
    </source>
</evidence>
<dbReference type="EMBL" id="CAAALY010071401">
    <property type="protein sequence ID" value="VEL25057.1"/>
    <property type="molecule type" value="Genomic_DNA"/>
</dbReference>
<sequence>MAATSNWLPSERTAIEITTLLLAILSKSVRRRGEFVKATGPVAHPNGLNKWVGEQNVTSLEIDDIAVRQFYFPVIQAIVYVV</sequence>
<reference evidence="1" key="1">
    <citation type="submission" date="2018-11" db="EMBL/GenBank/DDBJ databases">
        <authorList>
            <consortium name="Pathogen Informatics"/>
        </authorList>
    </citation>
    <scope>NUCLEOTIDE SEQUENCE</scope>
</reference>
<protein>
    <submittedName>
        <fullName evidence="1">Uncharacterized protein</fullName>
    </submittedName>
</protein>
<organism evidence="1 2">
    <name type="scientific">Protopolystoma xenopodis</name>
    <dbReference type="NCBI Taxonomy" id="117903"/>
    <lineage>
        <taxon>Eukaryota</taxon>
        <taxon>Metazoa</taxon>
        <taxon>Spiralia</taxon>
        <taxon>Lophotrochozoa</taxon>
        <taxon>Platyhelminthes</taxon>
        <taxon>Monogenea</taxon>
        <taxon>Polyopisthocotylea</taxon>
        <taxon>Polystomatidea</taxon>
        <taxon>Polystomatidae</taxon>
        <taxon>Protopolystoma</taxon>
    </lineage>
</organism>
<keyword evidence="2" id="KW-1185">Reference proteome</keyword>
<dbReference type="AlphaFoldDB" id="A0A3S5FEF6"/>